<dbReference type="SUPFAM" id="SSF46785">
    <property type="entry name" value="Winged helix' DNA-binding domain"/>
    <property type="match status" value="1"/>
</dbReference>
<dbReference type="InterPro" id="IPR002577">
    <property type="entry name" value="HTH_HxlR"/>
</dbReference>
<dbReference type="AlphaFoldDB" id="A0A327X715"/>
<dbReference type="PANTHER" id="PTHR33204">
    <property type="entry name" value="TRANSCRIPTIONAL REGULATOR, MARR FAMILY"/>
    <property type="match status" value="1"/>
</dbReference>
<name>A0A327X715_LARAB</name>
<evidence type="ECO:0000256" key="1">
    <source>
        <dbReference type="ARBA" id="ARBA00023015"/>
    </source>
</evidence>
<keyword evidence="2" id="KW-0238">DNA-binding</keyword>
<dbReference type="PROSITE" id="PS51118">
    <property type="entry name" value="HTH_HXLR"/>
    <property type="match status" value="1"/>
</dbReference>
<sequence length="119" mass="13690">MENHTAESCAKSRLAIQDTLEVLNGKWKLLILITLQHRPYRFKELAREIGITPRMLSKELQELEEHQLISRTVLQTKPVSVQYAITPHGTTLDEVLGALRNWGMKHRWKIITAPEAVNP</sequence>
<proteinExistence type="predicted"/>
<comment type="caution">
    <text evidence="5">The sequence shown here is derived from an EMBL/GenBank/DDBJ whole genome shotgun (WGS) entry which is preliminary data.</text>
</comment>
<evidence type="ECO:0000313" key="5">
    <source>
        <dbReference type="EMBL" id="RAK02755.1"/>
    </source>
</evidence>
<keyword evidence="3" id="KW-0804">Transcription</keyword>
<evidence type="ECO:0000256" key="3">
    <source>
        <dbReference type="ARBA" id="ARBA00023163"/>
    </source>
</evidence>
<gene>
    <name evidence="5" type="ORF">LX87_00875</name>
</gene>
<dbReference type="InterPro" id="IPR036388">
    <property type="entry name" value="WH-like_DNA-bd_sf"/>
</dbReference>
<keyword evidence="1" id="KW-0805">Transcription regulation</keyword>
<organism evidence="5 6">
    <name type="scientific">Larkinella arboricola</name>
    <dbReference type="NCBI Taxonomy" id="643671"/>
    <lineage>
        <taxon>Bacteria</taxon>
        <taxon>Pseudomonadati</taxon>
        <taxon>Bacteroidota</taxon>
        <taxon>Cytophagia</taxon>
        <taxon>Cytophagales</taxon>
        <taxon>Spirosomataceae</taxon>
        <taxon>Larkinella</taxon>
    </lineage>
</organism>
<evidence type="ECO:0000313" key="6">
    <source>
        <dbReference type="Proteomes" id="UP000248790"/>
    </source>
</evidence>
<dbReference type="Pfam" id="PF01638">
    <property type="entry name" value="HxlR"/>
    <property type="match status" value="1"/>
</dbReference>
<accession>A0A327X715</accession>
<dbReference type="EMBL" id="QLMC01000001">
    <property type="protein sequence ID" value="RAK02755.1"/>
    <property type="molecule type" value="Genomic_DNA"/>
</dbReference>
<dbReference type="InterPro" id="IPR036390">
    <property type="entry name" value="WH_DNA-bd_sf"/>
</dbReference>
<keyword evidence="6" id="KW-1185">Reference proteome</keyword>
<feature type="domain" description="HTH hxlR-type" evidence="4">
    <location>
        <begin position="9"/>
        <end position="111"/>
    </location>
</feature>
<evidence type="ECO:0000259" key="4">
    <source>
        <dbReference type="PROSITE" id="PS51118"/>
    </source>
</evidence>
<dbReference type="OrthoDB" id="769662at2"/>
<dbReference type="Gene3D" id="1.10.10.10">
    <property type="entry name" value="Winged helix-like DNA-binding domain superfamily/Winged helix DNA-binding domain"/>
    <property type="match status" value="1"/>
</dbReference>
<reference evidence="5 6" key="1">
    <citation type="submission" date="2018-06" db="EMBL/GenBank/DDBJ databases">
        <title>Genomic Encyclopedia of Archaeal and Bacterial Type Strains, Phase II (KMG-II): from individual species to whole genera.</title>
        <authorList>
            <person name="Goeker M."/>
        </authorList>
    </citation>
    <scope>NUCLEOTIDE SEQUENCE [LARGE SCALE GENOMIC DNA]</scope>
    <source>
        <strain evidence="5 6">DSM 21851</strain>
    </source>
</reference>
<dbReference type="GO" id="GO:0003677">
    <property type="term" value="F:DNA binding"/>
    <property type="evidence" value="ECO:0007669"/>
    <property type="project" value="UniProtKB-KW"/>
</dbReference>
<dbReference type="Proteomes" id="UP000248790">
    <property type="component" value="Unassembled WGS sequence"/>
</dbReference>
<protein>
    <submittedName>
        <fullName evidence="5">HxlR family transcriptional regulator</fullName>
    </submittedName>
</protein>
<evidence type="ECO:0000256" key="2">
    <source>
        <dbReference type="ARBA" id="ARBA00023125"/>
    </source>
</evidence>
<dbReference type="RefSeq" id="WP_111626927.1">
    <property type="nucleotide sequence ID" value="NZ_QLMC01000001.1"/>
</dbReference>